<feature type="transmembrane region" description="Helical" evidence="4">
    <location>
        <begin position="113"/>
        <end position="134"/>
    </location>
</feature>
<dbReference type="CDD" id="cd06170">
    <property type="entry name" value="LuxR_C_like"/>
    <property type="match status" value="1"/>
</dbReference>
<dbReference type="PANTHER" id="PTHR44688:SF16">
    <property type="entry name" value="DNA-BINDING TRANSCRIPTIONAL ACTIVATOR DEVR_DOSR"/>
    <property type="match status" value="1"/>
</dbReference>
<feature type="domain" description="HTH luxR-type" evidence="5">
    <location>
        <begin position="247"/>
        <end position="312"/>
    </location>
</feature>
<dbReference type="Pfam" id="PF00196">
    <property type="entry name" value="GerE"/>
    <property type="match status" value="1"/>
</dbReference>
<dbReference type="PROSITE" id="PS50043">
    <property type="entry name" value="HTH_LUXR_2"/>
    <property type="match status" value="1"/>
</dbReference>
<name>A0A399SUL5_9BACT</name>
<dbReference type="InterPro" id="IPR036388">
    <property type="entry name" value="WH-like_DNA-bd_sf"/>
</dbReference>
<dbReference type="Proteomes" id="UP000265926">
    <property type="component" value="Unassembled WGS sequence"/>
</dbReference>
<evidence type="ECO:0000259" key="5">
    <source>
        <dbReference type="PROSITE" id="PS50043"/>
    </source>
</evidence>
<dbReference type="EMBL" id="QWGR01000007">
    <property type="protein sequence ID" value="RIJ47670.1"/>
    <property type="molecule type" value="Genomic_DNA"/>
</dbReference>
<keyword evidence="3" id="KW-0804">Transcription</keyword>
<proteinExistence type="predicted"/>
<dbReference type="GO" id="GO:0003677">
    <property type="term" value="F:DNA binding"/>
    <property type="evidence" value="ECO:0007669"/>
    <property type="project" value="UniProtKB-KW"/>
</dbReference>
<evidence type="ECO:0000256" key="4">
    <source>
        <dbReference type="SAM" id="Phobius"/>
    </source>
</evidence>
<feature type="transmembrane region" description="Helical" evidence="4">
    <location>
        <begin position="41"/>
        <end position="60"/>
    </location>
</feature>
<evidence type="ECO:0000256" key="1">
    <source>
        <dbReference type="ARBA" id="ARBA00023015"/>
    </source>
</evidence>
<dbReference type="Gene3D" id="1.10.10.10">
    <property type="entry name" value="Winged helix-like DNA-binding domain superfamily/Winged helix DNA-binding domain"/>
    <property type="match status" value="1"/>
</dbReference>
<dbReference type="RefSeq" id="WP_119438556.1">
    <property type="nucleotide sequence ID" value="NZ_QWGR01000007.1"/>
</dbReference>
<dbReference type="OrthoDB" id="9797341at2"/>
<dbReference type="PROSITE" id="PS00622">
    <property type="entry name" value="HTH_LUXR_1"/>
    <property type="match status" value="1"/>
</dbReference>
<keyword evidence="2" id="KW-0238">DNA-binding</keyword>
<feature type="transmembrane region" description="Helical" evidence="4">
    <location>
        <begin position="6"/>
        <end position="29"/>
    </location>
</feature>
<keyword evidence="7" id="KW-1185">Reference proteome</keyword>
<feature type="transmembrane region" description="Helical" evidence="4">
    <location>
        <begin position="80"/>
        <end position="101"/>
    </location>
</feature>
<dbReference type="SMART" id="SM00421">
    <property type="entry name" value="HTH_LUXR"/>
    <property type="match status" value="1"/>
</dbReference>
<comment type="caution">
    <text evidence="6">The sequence shown here is derived from an EMBL/GenBank/DDBJ whole genome shotgun (WGS) entry which is preliminary data.</text>
</comment>
<keyword evidence="4" id="KW-0472">Membrane</keyword>
<dbReference type="InterPro" id="IPR016032">
    <property type="entry name" value="Sig_transdc_resp-reg_C-effctor"/>
</dbReference>
<dbReference type="PRINTS" id="PR00038">
    <property type="entry name" value="HTHLUXR"/>
</dbReference>
<keyword evidence="4" id="KW-1133">Transmembrane helix</keyword>
<dbReference type="GO" id="GO:0006355">
    <property type="term" value="P:regulation of DNA-templated transcription"/>
    <property type="evidence" value="ECO:0007669"/>
    <property type="project" value="InterPro"/>
</dbReference>
<evidence type="ECO:0000256" key="2">
    <source>
        <dbReference type="ARBA" id="ARBA00023125"/>
    </source>
</evidence>
<keyword evidence="1" id="KW-0805">Transcription regulation</keyword>
<dbReference type="PANTHER" id="PTHR44688">
    <property type="entry name" value="DNA-BINDING TRANSCRIPTIONAL ACTIVATOR DEVR_DOSR"/>
    <property type="match status" value="1"/>
</dbReference>
<gene>
    <name evidence="6" type="ORF">D1614_13910</name>
</gene>
<evidence type="ECO:0000256" key="3">
    <source>
        <dbReference type="ARBA" id="ARBA00023163"/>
    </source>
</evidence>
<reference evidence="6 7" key="1">
    <citation type="submission" date="2018-08" db="EMBL/GenBank/DDBJ databases">
        <title>Pallidiluteibacterium maritimus gen. nov., sp. nov., isolated from coastal sediment.</title>
        <authorList>
            <person name="Zhou L.Y."/>
        </authorList>
    </citation>
    <scope>NUCLEOTIDE SEQUENCE [LARGE SCALE GENOMIC DNA]</scope>
    <source>
        <strain evidence="6 7">XSD2</strain>
    </source>
</reference>
<dbReference type="SUPFAM" id="SSF46894">
    <property type="entry name" value="C-terminal effector domain of the bipartite response regulators"/>
    <property type="match status" value="1"/>
</dbReference>
<dbReference type="AlphaFoldDB" id="A0A399SUL5"/>
<dbReference type="InterPro" id="IPR000792">
    <property type="entry name" value="Tscrpt_reg_LuxR_C"/>
</dbReference>
<evidence type="ECO:0000313" key="6">
    <source>
        <dbReference type="EMBL" id="RIJ47670.1"/>
    </source>
</evidence>
<keyword evidence="4" id="KW-0812">Transmembrane</keyword>
<organism evidence="6 7">
    <name type="scientific">Maribellus luteus</name>
    <dbReference type="NCBI Taxonomy" id="2305463"/>
    <lineage>
        <taxon>Bacteria</taxon>
        <taxon>Pseudomonadati</taxon>
        <taxon>Bacteroidota</taxon>
        <taxon>Bacteroidia</taxon>
        <taxon>Marinilabiliales</taxon>
        <taxon>Prolixibacteraceae</taxon>
        <taxon>Maribellus</taxon>
    </lineage>
</organism>
<feature type="transmembrane region" description="Helical" evidence="4">
    <location>
        <begin position="210"/>
        <end position="230"/>
    </location>
</feature>
<feature type="transmembrane region" description="Helical" evidence="4">
    <location>
        <begin position="146"/>
        <end position="171"/>
    </location>
</feature>
<evidence type="ECO:0000313" key="7">
    <source>
        <dbReference type="Proteomes" id="UP000265926"/>
    </source>
</evidence>
<feature type="transmembrane region" description="Helical" evidence="4">
    <location>
        <begin position="187"/>
        <end position="204"/>
    </location>
</feature>
<protein>
    <submittedName>
        <fullName evidence="6">LuxR family transcriptional regulator</fullName>
    </submittedName>
</protein>
<sequence length="314" mass="35845">MWIGNLVYIIVFIISGGMAALGILTAFQLYQTEKKPAMAMLLYHQIFLFSFLIYSIWGNAVLHLLLNDLQLSTELSSKLAFFFPMIGIPFMVVSWFMLLKFSFLLNARDTQPLFAYLFFPILVLLVFLIDFLIYKEVIEMPDNATLFVIRIILGLNLLIHLLFLLPFFIIASQKRLTKETGFGKKQALLYFLSVCVYSLAMNFYDTFDFISGGIAIVLLFATGVFIPLTVKLGQKLPSAELSIDFEAFCQAYEISKREAEIILEICEGHSNKLIAEKLFITLQTVKDHNHRIFTKTGVKSRVQLANLVRERTGN</sequence>
<accession>A0A399SUL5</accession>